<dbReference type="GO" id="GO:0005737">
    <property type="term" value="C:cytoplasm"/>
    <property type="evidence" value="ECO:0007669"/>
    <property type="project" value="TreeGrafter"/>
</dbReference>
<feature type="active site" evidence="8 9">
    <location>
        <position position="284"/>
    </location>
</feature>
<dbReference type="Pfam" id="PF01067">
    <property type="entry name" value="Calpain_III"/>
    <property type="match status" value="1"/>
</dbReference>
<dbReference type="SUPFAM" id="SSF49758">
    <property type="entry name" value="Calpain large subunit, middle domain (domain III)"/>
    <property type="match status" value="1"/>
</dbReference>
<dbReference type="Gene3D" id="3.90.70.10">
    <property type="entry name" value="Cysteine proteinases"/>
    <property type="match status" value="1"/>
</dbReference>
<dbReference type="Gene3D" id="1.10.238.10">
    <property type="entry name" value="EF-hand"/>
    <property type="match status" value="1"/>
</dbReference>
<dbReference type="SUPFAM" id="SSF54001">
    <property type="entry name" value="Cysteine proteinases"/>
    <property type="match status" value="1"/>
</dbReference>
<dbReference type="SUPFAM" id="SSF47473">
    <property type="entry name" value="EF-hand"/>
    <property type="match status" value="1"/>
</dbReference>
<evidence type="ECO:0000256" key="3">
    <source>
        <dbReference type="ARBA" id="ARBA00022723"/>
    </source>
</evidence>
<feature type="active site" evidence="8 9">
    <location>
        <position position="105"/>
    </location>
</feature>
<dbReference type="Gene3D" id="2.60.120.380">
    <property type="match status" value="1"/>
</dbReference>
<dbReference type="SMART" id="SM00230">
    <property type="entry name" value="CysPc"/>
    <property type="match status" value="1"/>
</dbReference>
<keyword evidence="4" id="KW-0677">Repeat</keyword>
<feature type="active site" evidence="8 9">
    <location>
        <position position="260"/>
    </location>
</feature>
<dbReference type="InterPro" id="IPR022682">
    <property type="entry name" value="Calpain_domain_III"/>
</dbReference>
<evidence type="ECO:0000256" key="4">
    <source>
        <dbReference type="ARBA" id="ARBA00022737"/>
    </source>
</evidence>
<keyword evidence="3" id="KW-0479">Metal-binding</keyword>
<evidence type="ECO:0000256" key="8">
    <source>
        <dbReference type="PIRSR" id="PIRSR622684-1"/>
    </source>
</evidence>
<dbReference type="PANTHER" id="PTHR10183:SF302">
    <property type="entry name" value="CALPAIN-14"/>
    <property type="match status" value="1"/>
</dbReference>
<comment type="caution">
    <text evidence="12">The sequence shown here is derived from an EMBL/GenBank/DDBJ whole genome shotgun (WGS) entry which is preliminary data.</text>
</comment>
<dbReference type="AlphaFoldDB" id="A0A5C6NZ85"/>
<dbReference type="CDD" id="cd00044">
    <property type="entry name" value="CysPc"/>
    <property type="match status" value="1"/>
</dbReference>
<feature type="compositionally biased region" description="Basic and acidic residues" evidence="10">
    <location>
        <begin position="506"/>
        <end position="525"/>
    </location>
</feature>
<dbReference type="PANTHER" id="PTHR10183">
    <property type="entry name" value="CALPAIN"/>
    <property type="match status" value="1"/>
</dbReference>
<reference evidence="12 13" key="1">
    <citation type="submission" date="2019-04" db="EMBL/GenBank/DDBJ databases">
        <title>Chromosome genome assembly for Takifugu flavidus.</title>
        <authorList>
            <person name="Xiao S."/>
        </authorList>
    </citation>
    <scope>NUCLEOTIDE SEQUENCE [LARGE SCALE GENOMIC DNA]</scope>
    <source>
        <strain evidence="12">HTHZ2018</strain>
        <tissue evidence="12">Muscle</tissue>
    </source>
</reference>
<evidence type="ECO:0000259" key="11">
    <source>
        <dbReference type="PROSITE" id="PS50203"/>
    </source>
</evidence>
<dbReference type="PROSITE" id="PS50203">
    <property type="entry name" value="CALPAIN_CAT"/>
    <property type="match status" value="1"/>
</dbReference>
<evidence type="ECO:0000313" key="13">
    <source>
        <dbReference type="Proteomes" id="UP000324091"/>
    </source>
</evidence>
<evidence type="ECO:0000313" key="12">
    <source>
        <dbReference type="EMBL" id="TWW72593.1"/>
    </source>
</evidence>
<sequence length="729" mass="82047">MSPPGACTNILNARSKAKGIGTISNPERFLNQDFQQLKQYCLTKAVRYIDEMFPPDRRSIGPGILSAEELKRVVWLRPIKMVPSPSFSVDGMSRFDFGQGVIGNCWFLASIGALTFQRPILEQVVPLDQSFDEEYCGLFHFRFWRFGKWIDVVIDDKLPTINGRLLFVQSKTPNEFWPALLEKAYAKVCGSYSDMNAGSPAEALVDFTGGVHICVQLSDPPLALWELMFRAGKSKSLMGCGTQGETSANRVLSNGLVQGHAYTVTGVKQLMSQGRQVNLVRLWNPWGQGEWNGDWSDESRLWNTVSSEDREMCHHMQNDGEFWMALEDFCRFFADLDICCLCPDFLDGSSSCHWRSSCYEGRWVAGITAGGCINNIESFWTNPQYRVKVDKLLSECSSSDNDKTMLVSLMQKPDKRNRRLVQNLHIGFSVFEVTDEYKSHTGKFPASFFQGNTPVGQSKTYVNAREVMELMALKPGEYLIVPSTFNPNETASYLLTILSKAETHVHENSERHDHDNEHAADEVCCRGDGPSSHSNFGDQTAANVLQTNTPDDNGTDDSSKESDFNEFSDEYDEVDAEQLQKLLNERILNGDLKSGGFSTDACRSMVALMDTSVTGKLNRREFLRLWRKILALKDIFVRTDDSNTGTLPLNKLRNAVEATGNRLNDDLLNLMALRYGSTSGSPDSGVITLENFISLMLRWESMNQIFSQLSDGLLLTLQKAEWVYLYMYG</sequence>
<evidence type="ECO:0000256" key="9">
    <source>
        <dbReference type="PROSITE-ProRule" id="PRU00239"/>
    </source>
</evidence>
<accession>A0A5C6NZ85</accession>
<organism evidence="12 13">
    <name type="scientific">Takifugu flavidus</name>
    <name type="common">sansaifugu</name>
    <dbReference type="NCBI Taxonomy" id="433684"/>
    <lineage>
        <taxon>Eukaryota</taxon>
        <taxon>Metazoa</taxon>
        <taxon>Chordata</taxon>
        <taxon>Craniata</taxon>
        <taxon>Vertebrata</taxon>
        <taxon>Euteleostomi</taxon>
        <taxon>Actinopterygii</taxon>
        <taxon>Neopterygii</taxon>
        <taxon>Teleostei</taxon>
        <taxon>Neoteleostei</taxon>
        <taxon>Acanthomorphata</taxon>
        <taxon>Eupercaria</taxon>
        <taxon>Tetraodontiformes</taxon>
        <taxon>Tetradontoidea</taxon>
        <taxon>Tetraodontidae</taxon>
        <taxon>Takifugu</taxon>
    </lineage>
</organism>
<keyword evidence="7" id="KW-0106">Calcium</keyword>
<dbReference type="PRINTS" id="PR00704">
    <property type="entry name" value="CALPAIN"/>
</dbReference>
<gene>
    <name evidence="12" type="ORF">D4764_16G0010900</name>
</gene>
<dbReference type="CDD" id="cd16195">
    <property type="entry name" value="EFh_PEF_CAPN13_14"/>
    <property type="match status" value="1"/>
</dbReference>
<dbReference type="InterPro" id="IPR022683">
    <property type="entry name" value="Calpain_III"/>
</dbReference>
<evidence type="ECO:0000256" key="5">
    <source>
        <dbReference type="ARBA" id="ARBA00022801"/>
    </source>
</evidence>
<dbReference type="GO" id="GO:0004198">
    <property type="term" value="F:calcium-dependent cysteine-type endopeptidase activity"/>
    <property type="evidence" value="ECO:0007669"/>
    <property type="project" value="InterPro"/>
</dbReference>
<dbReference type="Proteomes" id="UP000324091">
    <property type="component" value="Chromosome 16"/>
</dbReference>
<dbReference type="GO" id="GO:0046872">
    <property type="term" value="F:metal ion binding"/>
    <property type="evidence" value="ECO:0007669"/>
    <property type="project" value="UniProtKB-KW"/>
</dbReference>
<keyword evidence="2 9" id="KW-0645">Protease</keyword>
<dbReference type="InterPro" id="IPR033883">
    <property type="entry name" value="C2_III"/>
</dbReference>
<dbReference type="InterPro" id="IPR001300">
    <property type="entry name" value="Peptidase_C2_calpain_cat"/>
</dbReference>
<dbReference type="PROSITE" id="PS00139">
    <property type="entry name" value="THIOL_PROTEASE_CYS"/>
    <property type="match status" value="1"/>
</dbReference>
<dbReference type="GO" id="GO:0006508">
    <property type="term" value="P:proteolysis"/>
    <property type="evidence" value="ECO:0007669"/>
    <property type="project" value="UniProtKB-KW"/>
</dbReference>
<dbReference type="FunFam" id="3.90.70.10:FF:000054">
    <property type="entry name" value="Calpain 14"/>
    <property type="match status" value="1"/>
</dbReference>
<feature type="region of interest" description="Disordered" evidence="10">
    <location>
        <begin position="506"/>
        <end position="568"/>
    </location>
</feature>
<feature type="domain" description="Calpain catalytic" evidence="11">
    <location>
        <begin position="47"/>
        <end position="342"/>
    </location>
</feature>
<dbReference type="InterPro" id="IPR036213">
    <property type="entry name" value="Calpain_III_sf"/>
</dbReference>
<dbReference type="InterPro" id="IPR022684">
    <property type="entry name" value="Calpain_cysteine_protease"/>
</dbReference>
<evidence type="ECO:0000256" key="7">
    <source>
        <dbReference type="ARBA" id="ARBA00022837"/>
    </source>
</evidence>
<dbReference type="SMART" id="SM00720">
    <property type="entry name" value="calpain_III"/>
    <property type="match status" value="1"/>
</dbReference>
<evidence type="ECO:0000256" key="10">
    <source>
        <dbReference type="SAM" id="MobiDB-lite"/>
    </source>
</evidence>
<evidence type="ECO:0000256" key="6">
    <source>
        <dbReference type="ARBA" id="ARBA00022807"/>
    </source>
</evidence>
<dbReference type="InterPro" id="IPR000169">
    <property type="entry name" value="Pept_cys_AS"/>
</dbReference>
<comment type="similarity">
    <text evidence="1">Belongs to the peptidase C2 family.</text>
</comment>
<dbReference type="InterPro" id="IPR038765">
    <property type="entry name" value="Papain-like_cys_pep_sf"/>
</dbReference>
<dbReference type="FunFam" id="2.60.120.380:FF:000001">
    <property type="entry name" value="Calpain-1 catalytic subunit"/>
    <property type="match status" value="1"/>
</dbReference>
<keyword evidence="6 9" id="KW-0788">Thiol protease</keyword>
<dbReference type="EMBL" id="RHFK02000008">
    <property type="protein sequence ID" value="TWW72593.1"/>
    <property type="molecule type" value="Genomic_DNA"/>
</dbReference>
<evidence type="ECO:0000256" key="2">
    <source>
        <dbReference type="ARBA" id="ARBA00022670"/>
    </source>
</evidence>
<protein>
    <submittedName>
        <fullName evidence="12">Calpain-1 catalytic subunit</fullName>
    </submittedName>
</protein>
<dbReference type="CDD" id="cd00214">
    <property type="entry name" value="Calpain_III"/>
    <property type="match status" value="1"/>
</dbReference>
<proteinExistence type="inferred from homology"/>
<evidence type="ECO:0000256" key="1">
    <source>
        <dbReference type="ARBA" id="ARBA00007623"/>
    </source>
</evidence>
<keyword evidence="13" id="KW-1185">Reference proteome</keyword>
<feature type="compositionally biased region" description="Polar residues" evidence="10">
    <location>
        <begin position="531"/>
        <end position="552"/>
    </location>
</feature>
<name>A0A5C6NZ85_9TELE</name>
<keyword evidence="5 9" id="KW-0378">Hydrolase</keyword>
<dbReference type="InterPro" id="IPR011992">
    <property type="entry name" value="EF-hand-dom_pair"/>
</dbReference>
<dbReference type="Pfam" id="PF00648">
    <property type="entry name" value="Peptidase_C2"/>
    <property type="match status" value="1"/>
</dbReference>